<organism evidence="1 4">
    <name type="scientific">Rotaria magnacalcarata</name>
    <dbReference type="NCBI Taxonomy" id="392030"/>
    <lineage>
        <taxon>Eukaryota</taxon>
        <taxon>Metazoa</taxon>
        <taxon>Spiralia</taxon>
        <taxon>Gnathifera</taxon>
        <taxon>Rotifera</taxon>
        <taxon>Eurotatoria</taxon>
        <taxon>Bdelloidea</taxon>
        <taxon>Philodinida</taxon>
        <taxon>Philodinidae</taxon>
        <taxon>Rotaria</taxon>
    </lineage>
</organism>
<gene>
    <name evidence="1" type="ORF">GIL414_LOCUS39941</name>
    <name evidence="3" type="ORF">GIL414_LOCUS57324</name>
    <name evidence="2" type="ORF">SMN809_LOCUS55413</name>
</gene>
<dbReference type="GO" id="GO:0016323">
    <property type="term" value="C:basolateral plasma membrane"/>
    <property type="evidence" value="ECO:0007669"/>
    <property type="project" value="TreeGrafter"/>
</dbReference>
<accession>A0A8S2ZFM7</accession>
<protein>
    <submittedName>
        <fullName evidence="1">Uncharacterized protein</fullName>
    </submittedName>
</protein>
<dbReference type="GO" id="GO:0005548">
    <property type="term" value="F:phospholipid transporter activity"/>
    <property type="evidence" value="ECO:0007669"/>
    <property type="project" value="InterPro"/>
</dbReference>
<dbReference type="GO" id="GO:0005794">
    <property type="term" value="C:Golgi apparatus"/>
    <property type="evidence" value="ECO:0007669"/>
    <property type="project" value="TreeGrafter"/>
</dbReference>
<dbReference type="Proteomes" id="UP000681720">
    <property type="component" value="Unassembled WGS sequence"/>
</dbReference>
<evidence type="ECO:0000313" key="3">
    <source>
        <dbReference type="EMBL" id="CAF5002308.1"/>
    </source>
</evidence>
<feature type="non-terminal residue" evidence="1">
    <location>
        <position position="1"/>
    </location>
</feature>
<dbReference type="Proteomes" id="UP000676336">
    <property type="component" value="Unassembled WGS sequence"/>
</dbReference>
<evidence type="ECO:0000313" key="4">
    <source>
        <dbReference type="Proteomes" id="UP000681720"/>
    </source>
</evidence>
<comment type="caution">
    <text evidence="1">The sequence shown here is derived from an EMBL/GenBank/DDBJ whole genome shotgun (WGS) entry which is preliminary data.</text>
</comment>
<sequence>RFSKFGVSASGLEAYVSDDGKASDTEDENLQAELRISLLNMQLRPVVLFNGVTGLMSAVWSAPSELTSAFK</sequence>
<reference evidence="1" key="1">
    <citation type="submission" date="2021-02" db="EMBL/GenBank/DDBJ databases">
        <authorList>
            <person name="Nowell W R."/>
        </authorList>
    </citation>
    <scope>NUCLEOTIDE SEQUENCE</scope>
</reference>
<dbReference type="EMBL" id="CAJOBJ010207836">
    <property type="protein sequence ID" value="CAF5002308.1"/>
    <property type="molecule type" value="Genomic_DNA"/>
</dbReference>
<dbReference type="PANTHER" id="PTHR13024:SF0">
    <property type="entry name" value="MICROSOMAL TRIACYLGLYCEROL TRANSFER PROTEIN"/>
    <property type="match status" value="1"/>
</dbReference>
<feature type="non-terminal residue" evidence="1">
    <location>
        <position position="71"/>
    </location>
</feature>
<dbReference type="AlphaFoldDB" id="A0A8S2ZFM7"/>
<dbReference type="PANTHER" id="PTHR13024">
    <property type="entry name" value="MICROSOMAL TRIGLYCERIDE TRANSFER PROTEIN, LARGE SUBUNIT"/>
    <property type="match status" value="1"/>
</dbReference>
<dbReference type="GO" id="GO:0042157">
    <property type="term" value="P:lipoprotein metabolic process"/>
    <property type="evidence" value="ECO:0007669"/>
    <property type="project" value="TreeGrafter"/>
</dbReference>
<dbReference type="GO" id="GO:0005783">
    <property type="term" value="C:endoplasmic reticulum"/>
    <property type="evidence" value="ECO:0007669"/>
    <property type="project" value="TreeGrafter"/>
</dbReference>
<dbReference type="InterPro" id="IPR039988">
    <property type="entry name" value="MTTP"/>
</dbReference>
<evidence type="ECO:0000313" key="2">
    <source>
        <dbReference type="EMBL" id="CAF4975462.1"/>
    </source>
</evidence>
<name>A0A8S2ZFM7_9BILA</name>
<proteinExistence type="predicted"/>
<dbReference type="EMBL" id="CAJOBJ010109587">
    <property type="protein sequence ID" value="CAF4624901.1"/>
    <property type="molecule type" value="Genomic_DNA"/>
</dbReference>
<dbReference type="EMBL" id="CAJOBI010195651">
    <property type="protein sequence ID" value="CAF4975462.1"/>
    <property type="molecule type" value="Genomic_DNA"/>
</dbReference>
<evidence type="ECO:0000313" key="1">
    <source>
        <dbReference type="EMBL" id="CAF4624901.1"/>
    </source>
</evidence>